<evidence type="ECO:0000313" key="2">
    <source>
        <dbReference type="Proteomes" id="UP000821853"/>
    </source>
</evidence>
<comment type="caution">
    <text evidence="1">The sequence shown here is derived from an EMBL/GenBank/DDBJ whole genome shotgun (WGS) entry which is preliminary data.</text>
</comment>
<sequence>MQKQIQKIIMTILNEMKDLDKRVTVLQEKDKARKKPKNVPGREAAMAEMLEFAEEPVLYHEPPFTNCSQSQNLAIELQNH</sequence>
<gene>
    <name evidence="1" type="ORF">HPB48_011092</name>
</gene>
<dbReference type="AlphaFoldDB" id="A0A9J6GKC1"/>
<organism evidence="1 2">
    <name type="scientific">Haemaphysalis longicornis</name>
    <name type="common">Bush tick</name>
    <dbReference type="NCBI Taxonomy" id="44386"/>
    <lineage>
        <taxon>Eukaryota</taxon>
        <taxon>Metazoa</taxon>
        <taxon>Ecdysozoa</taxon>
        <taxon>Arthropoda</taxon>
        <taxon>Chelicerata</taxon>
        <taxon>Arachnida</taxon>
        <taxon>Acari</taxon>
        <taxon>Parasitiformes</taxon>
        <taxon>Ixodida</taxon>
        <taxon>Ixodoidea</taxon>
        <taxon>Ixodidae</taxon>
        <taxon>Haemaphysalinae</taxon>
        <taxon>Haemaphysalis</taxon>
    </lineage>
</organism>
<dbReference type="VEuPathDB" id="VectorBase:HLOH_055751"/>
<evidence type="ECO:0000313" key="1">
    <source>
        <dbReference type="EMBL" id="KAH9378934.1"/>
    </source>
</evidence>
<keyword evidence="2" id="KW-1185">Reference proteome</keyword>
<accession>A0A9J6GKC1</accession>
<proteinExistence type="predicted"/>
<dbReference type="EMBL" id="JABSTR010000009">
    <property type="protein sequence ID" value="KAH9378934.1"/>
    <property type="molecule type" value="Genomic_DNA"/>
</dbReference>
<reference evidence="1 2" key="1">
    <citation type="journal article" date="2020" name="Cell">
        <title>Large-Scale Comparative Analyses of Tick Genomes Elucidate Their Genetic Diversity and Vector Capacities.</title>
        <authorList>
            <consortium name="Tick Genome and Microbiome Consortium (TIGMIC)"/>
            <person name="Jia N."/>
            <person name="Wang J."/>
            <person name="Shi W."/>
            <person name="Du L."/>
            <person name="Sun Y."/>
            <person name="Zhan W."/>
            <person name="Jiang J.F."/>
            <person name="Wang Q."/>
            <person name="Zhang B."/>
            <person name="Ji P."/>
            <person name="Bell-Sakyi L."/>
            <person name="Cui X.M."/>
            <person name="Yuan T.T."/>
            <person name="Jiang B.G."/>
            <person name="Yang W.F."/>
            <person name="Lam T.T."/>
            <person name="Chang Q.C."/>
            <person name="Ding S.J."/>
            <person name="Wang X.J."/>
            <person name="Zhu J.G."/>
            <person name="Ruan X.D."/>
            <person name="Zhao L."/>
            <person name="Wei J.T."/>
            <person name="Ye R.Z."/>
            <person name="Que T.C."/>
            <person name="Du C.H."/>
            <person name="Zhou Y.H."/>
            <person name="Cheng J.X."/>
            <person name="Dai P.F."/>
            <person name="Guo W.B."/>
            <person name="Han X.H."/>
            <person name="Huang E.J."/>
            <person name="Li L.F."/>
            <person name="Wei W."/>
            <person name="Gao Y.C."/>
            <person name="Liu J.Z."/>
            <person name="Shao H.Z."/>
            <person name="Wang X."/>
            <person name="Wang C.C."/>
            <person name="Yang T.C."/>
            <person name="Huo Q.B."/>
            <person name="Li W."/>
            <person name="Chen H.Y."/>
            <person name="Chen S.E."/>
            <person name="Zhou L.G."/>
            <person name="Ni X.B."/>
            <person name="Tian J.H."/>
            <person name="Sheng Y."/>
            <person name="Liu T."/>
            <person name="Pan Y.S."/>
            <person name="Xia L.Y."/>
            <person name="Li J."/>
            <person name="Zhao F."/>
            <person name="Cao W.C."/>
        </authorList>
    </citation>
    <scope>NUCLEOTIDE SEQUENCE [LARGE SCALE GENOMIC DNA]</scope>
    <source>
        <strain evidence="1">HaeL-2018</strain>
    </source>
</reference>
<name>A0A9J6GKC1_HAELO</name>
<dbReference type="Proteomes" id="UP000821853">
    <property type="component" value="Unassembled WGS sequence"/>
</dbReference>
<protein>
    <submittedName>
        <fullName evidence="1">Uncharacterized protein</fullName>
    </submittedName>
</protein>